<evidence type="ECO:0000313" key="2">
    <source>
        <dbReference type="EMBL" id="MBB3938167.1"/>
    </source>
</evidence>
<feature type="transmembrane region" description="Helical" evidence="1">
    <location>
        <begin position="96"/>
        <end position="116"/>
    </location>
</feature>
<protein>
    <submittedName>
        <fullName evidence="2">Putative membrane protein</fullName>
    </submittedName>
</protein>
<keyword evidence="1" id="KW-0472">Membrane</keyword>
<name>A0A7W6BWF0_9HYPH</name>
<evidence type="ECO:0000313" key="3">
    <source>
        <dbReference type="Proteomes" id="UP000531216"/>
    </source>
</evidence>
<dbReference type="EMBL" id="JACIDO010000019">
    <property type="protein sequence ID" value="MBB3938167.1"/>
    <property type="molecule type" value="Genomic_DNA"/>
</dbReference>
<keyword evidence="3" id="KW-1185">Reference proteome</keyword>
<reference evidence="2 3" key="1">
    <citation type="submission" date="2020-08" db="EMBL/GenBank/DDBJ databases">
        <title>Genomic Encyclopedia of Type Strains, Phase IV (KMG-IV): sequencing the most valuable type-strain genomes for metagenomic binning, comparative biology and taxonomic classification.</title>
        <authorList>
            <person name="Goeker M."/>
        </authorList>
    </citation>
    <scope>NUCLEOTIDE SEQUENCE [LARGE SCALE GENOMIC DNA]</scope>
    <source>
        <strain evidence="2 3">DSM 25024</strain>
    </source>
</reference>
<accession>A0A7W6BWF0</accession>
<keyword evidence="1" id="KW-0812">Transmembrane</keyword>
<dbReference type="OrthoDB" id="8853994at2"/>
<gene>
    <name evidence="2" type="ORF">GGR05_004338</name>
</gene>
<dbReference type="AlphaFoldDB" id="A0A7W6BWF0"/>
<dbReference type="Proteomes" id="UP000531216">
    <property type="component" value="Unassembled WGS sequence"/>
</dbReference>
<organism evidence="2 3">
    <name type="scientific">Aureimonas phyllosphaerae</name>
    <dbReference type="NCBI Taxonomy" id="1166078"/>
    <lineage>
        <taxon>Bacteria</taxon>
        <taxon>Pseudomonadati</taxon>
        <taxon>Pseudomonadota</taxon>
        <taxon>Alphaproteobacteria</taxon>
        <taxon>Hyphomicrobiales</taxon>
        <taxon>Aurantimonadaceae</taxon>
        <taxon>Aureimonas</taxon>
    </lineage>
</organism>
<sequence length="149" mass="14765">MLAPLLIGLVAGQRAMTPLAVLAAAARRGALPTSVPGVRLLSVPLVATGAMALAGGEMAGDKMRTAPDRTVAAGLLARSMTAAFAGAVLAEPGRRAEGAAIAVAAAIGGSFLGLAIRKRAIARFGQTRTGLVEDAAVAALARAIVSRKT</sequence>
<comment type="caution">
    <text evidence="2">The sequence shown here is derived from an EMBL/GenBank/DDBJ whole genome shotgun (WGS) entry which is preliminary data.</text>
</comment>
<keyword evidence="1" id="KW-1133">Transmembrane helix</keyword>
<proteinExistence type="predicted"/>
<evidence type="ECO:0000256" key="1">
    <source>
        <dbReference type="SAM" id="Phobius"/>
    </source>
</evidence>